<evidence type="ECO:0000256" key="4">
    <source>
        <dbReference type="ARBA" id="ARBA00023163"/>
    </source>
</evidence>
<keyword evidence="3" id="KW-0805">Transcription regulation</keyword>
<comment type="similarity">
    <text evidence="2">Belongs to the Mediator complex subunit 27 family.</text>
</comment>
<keyword evidence="5" id="KW-0539">Nucleus</keyword>
<feature type="domain" description="DUF7137" evidence="8">
    <location>
        <begin position="355"/>
        <end position="489"/>
    </location>
</feature>
<keyword evidence="10" id="KW-1185">Reference proteome</keyword>
<evidence type="ECO:0000256" key="6">
    <source>
        <dbReference type="SAM" id="MobiDB-lite"/>
    </source>
</evidence>
<dbReference type="PANTHER" id="PTHR42028">
    <property type="entry name" value="CHROMOSOME 1, WHOLE GENOME SHOTGUN SEQUENCE"/>
    <property type="match status" value="1"/>
</dbReference>
<accession>U1I3V1</accession>
<protein>
    <recommendedName>
        <fullName evidence="8">DUF7137 domain-containing protein</fullName>
    </recommendedName>
</protein>
<feature type="compositionally biased region" description="Polar residues" evidence="6">
    <location>
        <begin position="294"/>
        <end position="303"/>
    </location>
</feature>
<evidence type="ECO:0000256" key="1">
    <source>
        <dbReference type="ARBA" id="ARBA00004123"/>
    </source>
</evidence>
<evidence type="ECO:0000256" key="2">
    <source>
        <dbReference type="ARBA" id="ARBA00008048"/>
    </source>
</evidence>
<evidence type="ECO:0000256" key="7">
    <source>
        <dbReference type="SAM" id="Phobius"/>
    </source>
</evidence>
<keyword evidence="7" id="KW-0812">Transmembrane</keyword>
<dbReference type="GeneID" id="19237332"/>
<feature type="transmembrane region" description="Helical" evidence="7">
    <location>
        <begin position="501"/>
        <end position="526"/>
    </location>
</feature>
<evidence type="ECO:0000256" key="3">
    <source>
        <dbReference type="ARBA" id="ARBA00023015"/>
    </source>
</evidence>
<organism evidence="9 10">
    <name type="scientific">Endocarpon pusillum (strain Z07020 / HMAS-L-300199)</name>
    <name type="common">Lichen-forming fungus</name>
    <dbReference type="NCBI Taxonomy" id="1263415"/>
    <lineage>
        <taxon>Eukaryota</taxon>
        <taxon>Fungi</taxon>
        <taxon>Dikarya</taxon>
        <taxon>Ascomycota</taxon>
        <taxon>Pezizomycotina</taxon>
        <taxon>Eurotiomycetes</taxon>
        <taxon>Chaetothyriomycetidae</taxon>
        <taxon>Verrucariales</taxon>
        <taxon>Verrucariaceae</taxon>
        <taxon>Endocarpon</taxon>
    </lineage>
</organism>
<keyword evidence="7" id="KW-1133">Transmembrane helix</keyword>
<reference evidence="10" key="1">
    <citation type="journal article" date="2014" name="BMC Genomics">
        <title>Genome characteristics reveal the impact of lichenization on lichen-forming fungus Endocarpon pusillum Hedwig (Verrucariales, Ascomycota).</title>
        <authorList>
            <person name="Wang Y.-Y."/>
            <person name="Liu B."/>
            <person name="Zhang X.-Y."/>
            <person name="Zhou Q.-M."/>
            <person name="Zhang T."/>
            <person name="Li H."/>
            <person name="Yu Y.-F."/>
            <person name="Zhang X.-L."/>
            <person name="Hao X.-Y."/>
            <person name="Wang M."/>
            <person name="Wang L."/>
            <person name="Wei J.-C."/>
        </authorList>
    </citation>
    <scope>NUCLEOTIDE SEQUENCE [LARGE SCALE GENOMIC DNA]</scope>
    <source>
        <strain evidence="10">Z07020 / HMAS-L-300199</strain>
    </source>
</reference>
<evidence type="ECO:0000313" key="9">
    <source>
        <dbReference type="EMBL" id="ERF76739.1"/>
    </source>
</evidence>
<dbReference type="OrthoDB" id="2435509at2759"/>
<dbReference type="InterPro" id="IPR021627">
    <property type="entry name" value="Mediator_Med27"/>
</dbReference>
<dbReference type="RefSeq" id="XP_007785951.1">
    <property type="nucleotide sequence ID" value="XM_007787761.1"/>
</dbReference>
<sequence>MARPETLSVIHPEDAQLIAQLASLQEMHDQIYHLRTLPQALVNPVCEMLRTQTLTSIGTDAPSKLYSRIQKIAIEGLKDVESFKQSWTSDESQQVWKRRLNEPFPQGSDVWRVDYISLLNESKAQEQQRTLEEVIPATDSRDLTDIVRDVGQKHQSMKLEPQETAQLFPLNIRIAGMKFQVLSYAHDNKNYQVRYKEASRASELQDGILRHLNSRRVKGNLEYLLNMIASYEDVKRRPCDRCLKLFDKTMAFPVIRNAKPSTPSADEMEEPSRTSSASGSSESAAPSSTTDESVSGTITDAPTSTGSESAESSTDGSAAATTGESGSRSASGSRQSGASRTSSRSSRTSNVDPRLPPGGIQMVTPAVIAGPQYYKIGDHVTFAWNYTSLSVTPSYIDVLASCSINSQMYTITANQSVDPTGAVIWDTGDYQASATVPLLTETYTLVVMDAQLDISATARAGYLGVSDEYTFGMYVPQPYTPLNEFKCATCSAALSAHERQALGFVLGMSAITILSFTWFAGGFGVFS</sequence>
<evidence type="ECO:0000259" key="8">
    <source>
        <dbReference type="Pfam" id="PF23585"/>
    </source>
</evidence>
<keyword evidence="7" id="KW-0472">Membrane</keyword>
<name>U1I3V1_ENDPU</name>
<dbReference type="Proteomes" id="UP000019373">
    <property type="component" value="Unassembled WGS sequence"/>
</dbReference>
<feature type="compositionally biased region" description="Low complexity" evidence="6">
    <location>
        <begin position="304"/>
        <end position="349"/>
    </location>
</feature>
<dbReference type="PANTHER" id="PTHR42028:SF1">
    <property type="entry name" value="YALI0E30657P"/>
    <property type="match status" value="1"/>
</dbReference>
<dbReference type="HOGENOM" id="CLU_516806_0_0_1"/>
<proteinExistence type="inferred from homology"/>
<feature type="region of interest" description="Disordered" evidence="6">
    <location>
        <begin position="257"/>
        <end position="359"/>
    </location>
</feature>
<keyword evidence="4" id="KW-0804">Transcription</keyword>
<evidence type="ECO:0000256" key="5">
    <source>
        <dbReference type="ARBA" id="ARBA00023242"/>
    </source>
</evidence>
<feature type="compositionally biased region" description="Low complexity" evidence="6">
    <location>
        <begin position="273"/>
        <end position="293"/>
    </location>
</feature>
<dbReference type="AlphaFoldDB" id="U1I3V1"/>
<gene>
    <name evidence="9" type="ORF">EPUS_02278</name>
</gene>
<dbReference type="EMBL" id="KE720721">
    <property type="protein sequence ID" value="ERF76739.1"/>
    <property type="molecule type" value="Genomic_DNA"/>
</dbReference>
<dbReference type="Pfam" id="PF11571">
    <property type="entry name" value="Med27"/>
    <property type="match status" value="1"/>
</dbReference>
<dbReference type="Pfam" id="PF23585">
    <property type="entry name" value="DUF7137"/>
    <property type="match status" value="1"/>
</dbReference>
<dbReference type="InterPro" id="IPR055561">
    <property type="entry name" value="DUF7137"/>
</dbReference>
<dbReference type="GO" id="GO:0016592">
    <property type="term" value="C:mediator complex"/>
    <property type="evidence" value="ECO:0007669"/>
    <property type="project" value="InterPro"/>
</dbReference>
<comment type="subcellular location">
    <subcellularLocation>
        <location evidence="1">Nucleus</location>
    </subcellularLocation>
</comment>
<evidence type="ECO:0000313" key="10">
    <source>
        <dbReference type="Proteomes" id="UP000019373"/>
    </source>
</evidence>
<dbReference type="eggNOG" id="ENOG502RYRY">
    <property type="taxonomic scope" value="Eukaryota"/>
</dbReference>